<feature type="compositionally biased region" description="Polar residues" evidence="1">
    <location>
        <begin position="288"/>
        <end position="298"/>
    </location>
</feature>
<evidence type="ECO:0000313" key="2">
    <source>
        <dbReference type="EMBL" id="KAJ8879901.1"/>
    </source>
</evidence>
<feature type="region of interest" description="Disordered" evidence="1">
    <location>
        <begin position="256"/>
        <end position="326"/>
    </location>
</feature>
<dbReference type="PANTHER" id="PTHR47326">
    <property type="entry name" value="TRANSPOSABLE ELEMENT TC3 TRANSPOSASE-LIKE PROTEIN"/>
    <property type="match status" value="1"/>
</dbReference>
<dbReference type="Gene3D" id="3.30.420.10">
    <property type="entry name" value="Ribonuclease H-like superfamily/Ribonuclease H"/>
    <property type="match status" value="2"/>
</dbReference>
<dbReference type="Proteomes" id="UP001159363">
    <property type="component" value="Chromosome 6"/>
</dbReference>
<dbReference type="InterPro" id="IPR036397">
    <property type="entry name" value="RNaseH_sf"/>
</dbReference>
<sequence length="976" mass="108217">MNCGTVKFVYHSFTNVLCDHHERPERRLSETQTRSTLLSAGVGCYVIERLVTSCSSTNPATFNTDGKVNRHNVRIWGQEHPHETTEHERASSEVNVFCSVPKDTPTVTGIPYLDMLTEWLFPQLEEAAGDFIFQQDGAPPHWHLPGSRIPVRDVAATLDQLVTRLFITGPPRIPVLTPCNFFPMGYQVFRPSYPDNIDDLKTIIMGVIQTVTLDMLTRVWNECKYRVDIVRAARGGHIEQEEGLGKESAMAFVWDPSKHSHPSIPENHGKSKSGWPYQESNPGPPECESTSGALTSGLQAKRQAEWRAHKWPADGKEGGVASAREDAARRAPIDHVAVRMRVARRASRLRARASSPGIPKSSLPPCARVLPPVRVCVRARVVPRPRVSCVIWPREPHRTAQTWPPSQTDRPAMTVRIVCGPVGSKAGASLREQPVNEWQLFPGQLCVFTNSSSLLASPFFATSRTTRPAMTARLVCGPVGSKAGASLREQPVNEWQRFPGQLCVFTNSSSLLASPFFATSGTTRPAMTVRIVCGPVGSKAGASLREQPVNEWQRFPGQLCVFTNSSSLLASPFFATSRTTRPAMTVRIVCGPVGSKAGASLREQPVNEWQRFPGQLCVITNSSSLLASPFFVTFLIMCTVRPSGSLRCATYLQFLQDVLPEYLEEVSTDAREAVWFQQVGDPPHLTTAVRRHLDIHFPDLWIGRGGPIARPPGSPDITPPDLWLWGYIKSMVYATPLDTRDEFITWEIFAHVSRKMRQRCNTCVVWPTVADILNRHLNRGIEQTLSPLPSAQIGCCGLSWRRLGLCAVSSVTLGDEREGGLTFTAQRRGDNVGIFASFDVELVVLLTGFPPLRRDLQTSSDLGGSRHLARERVLKSQGYPCRPVEWCKIEGNGTVLGVWVIFFGTNGDPEPILVYIVGYWMASLPNLVQIRRTNNEEYRGVTTRYSANSSCTCQRNGFTSQVLRPEGRHSLRPSAL</sequence>
<name>A0ABQ9H6H6_9NEOP</name>
<evidence type="ECO:0000313" key="3">
    <source>
        <dbReference type="Proteomes" id="UP001159363"/>
    </source>
</evidence>
<comment type="caution">
    <text evidence="2">The sequence shown here is derived from an EMBL/GenBank/DDBJ whole genome shotgun (WGS) entry which is preliminary data.</text>
</comment>
<evidence type="ECO:0000256" key="1">
    <source>
        <dbReference type="SAM" id="MobiDB-lite"/>
    </source>
</evidence>
<feature type="compositionally biased region" description="Basic and acidic residues" evidence="1">
    <location>
        <begin position="302"/>
        <end position="326"/>
    </location>
</feature>
<organism evidence="2 3">
    <name type="scientific">Dryococelus australis</name>
    <dbReference type="NCBI Taxonomy" id="614101"/>
    <lineage>
        <taxon>Eukaryota</taxon>
        <taxon>Metazoa</taxon>
        <taxon>Ecdysozoa</taxon>
        <taxon>Arthropoda</taxon>
        <taxon>Hexapoda</taxon>
        <taxon>Insecta</taxon>
        <taxon>Pterygota</taxon>
        <taxon>Neoptera</taxon>
        <taxon>Polyneoptera</taxon>
        <taxon>Phasmatodea</taxon>
        <taxon>Verophasmatodea</taxon>
        <taxon>Anareolatae</taxon>
        <taxon>Phasmatidae</taxon>
        <taxon>Eurycanthinae</taxon>
        <taxon>Dryococelus</taxon>
    </lineage>
</organism>
<dbReference type="PANTHER" id="PTHR47326:SF1">
    <property type="entry name" value="HTH PSQ-TYPE DOMAIN-CONTAINING PROTEIN"/>
    <property type="match status" value="1"/>
</dbReference>
<reference evidence="2 3" key="1">
    <citation type="submission" date="2023-02" db="EMBL/GenBank/DDBJ databases">
        <title>LHISI_Scaffold_Assembly.</title>
        <authorList>
            <person name="Stuart O.P."/>
            <person name="Cleave R."/>
            <person name="Magrath M.J.L."/>
            <person name="Mikheyev A.S."/>
        </authorList>
    </citation>
    <scope>NUCLEOTIDE SEQUENCE [LARGE SCALE GENOMIC DNA]</scope>
    <source>
        <strain evidence="2">Daus_M_001</strain>
        <tissue evidence="2">Leg muscle</tissue>
    </source>
</reference>
<proteinExistence type="predicted"/>
<gene>
    <name evidence="2" type="ORF">PR048_020521</name>
</gene>
<dbReference type="EMBL" id="JARBHB010000007">
    <property type="protein sequence ID" value="KAJ8879901.1"/>
    <property type="molecule type" value="Genomic_DNA"/>
</dbReference>
<keyword evidence="3" id="KW-1185">Reference proteome</keyword>
<protein>
    <submittedName>
        <fullName evidence="2">Uncharacterized protein</fullName>
    </submittedName>
</protein>
<accession>A0ABQ9H6H6</accession>